<dbReference type="PANTHER" id="PTHR12549:SF38">
    <property type="entry name" value="JMJC DOMAIN-CONTAINING HISTONE DEMETHYLASE 2, ISOFORM A"/>
    <property type="match status" value="1"/>
</dbReference>
<dbReference type="EMBL" id="MCGO01000043">
    <property type="protein sequence ID" value="ORY38518.1"/>
    <property type="molecule type" value="Genomic_DNA"/>
</dbReference>
<dbReference type="STRING" id="329046.A0A1Y2BUR9"/>
<dbReference type="GO" id="GO:0031490">
    <property type="term" value="F:chromatin DNA binding"/>
    <property type="evidence" value="ECO:0007669"/>
    <property type="project" value="TreeGrafter"/>
</dbReference>
<sequence length="116" mass="13441">TTMLHKDSASAYNTLLYVQDDTRPGALWHIFNQDDTRMIAKVFNQPEINSNPLMDFTLYLNAKDLEVLEREHGVKPIVIEQRVGEMILIPAGCAHQVRNLQLCVKVRTFFILMYVY</sequence>
<evidence type="ECO:0000313" key="5">
    <source>
        <dbReference type="EMBL" id="ORY38518.1"/>
    </source>
</evidence>
<evidence type="ECO:0000256" key="3">
    <source>
        <dbReference type="ARBA" id="ARBA00023242"/>
    </source>
</evidence>
<dbReference type="GO" id="GO:0000118">
    <property type="term" value="C:histone deacetylase complex"/>
    <property type="evidence" value="ECO:0007669"/>
    <property type="project" value="TreeGrafter"/>
</dbReference>
<evidence type="ECO:0000259" key="4">
    <source>
        <dbReference type="PROSITE" id="PS51184"/>
    </source>
</evidence>
<accession>A0A1Y2BUR9</accession>
<dbReference type="GO" id="GO:0032454">
    <property type="term" value="F:histone H3K9 demethylase activity"/>
    <property type="evidence" value="ECO:0007669"/>
    <property type="project" value="InterPro"/>
</dbReference>
<dbReference type="PROSITE" id="PS51184">
    <property type="entry name" value="JMJC"/>
    <property type="match status" value="1"/>
</dbReference>
<dbReference type="SUPFAM" id="SSF51197">
    <property type="entry name" value="Clavaminate synthase-like"/>
    <property type="match status" value="1"/>
</dbReference>
<dbReference type="OrthoDB" id="2159540at2759"/>
<dbReference type="GO" id="GO:0006357">
    <property type="term" value="P:regulation of transcription by RNA polymerase II"/>
    <property type="evidence" value="ECO:0007669"/>
    <property type="project" value="TreeGrafter"/>
</dbReference>
<feature type="non-terminal residue" evidence="5">
    <location>
        <position position="1"/>
    </location>
</feature>
<proteinExistence type="predicted"/>
<dbReference type="Pfam" id="PF02373">
    <property type="entry name" value="JmjC"/>
    <property type="match status" value="1"/>
</dbReference>
<dbReference type="Proteomes" id="UP000193642">
    <property type="component" value="Unassembled WGS sequence"/>
</dbReference>
<evidence type="ECO:0000313" key="6">
    <source>
        <dbReference type="Proteomes" id="UP000193642"/>
    </source>
</evidence>
<dbReference type="GO" id="GO:0003712">
    <property type="term" value="F:transcription coregulator activity"/>
    <property type="evidence" value="ECO:0007669"/>
    <property type="project" value="TreeGrafter"/>
</dbReference>
<evidence type="ECO:0000256" key="1">
    <source>
        <dbReference type="ARBA" id="ARBA00004123"/>
    </source>
</evidence>
<comment type="subcellular location">
    <subcellularLocation>
        <location evidence="1">Nucleus</location>
    </subcellularLocation>
</comment>
<organism evidence="5 6">
    <name type="scientific">Rhizoclosmatium globosum</name>
    <dbReference type="NCBI Taxonomy" id="329046"/>
    <lineage>
        <taxon>Eukaryota</taxon>
        <taxon>Fungi</taxon>
        <taxon>Fungi incertae sedis</taxon>
        <taxon>Chytridiomycota</taxon>
        <taxon>Chytridiomycota incertae sedis</taxon>
        <taxon>Chytridiomycetes</taxon>
        <taxon>Chytridiales</taxon>
        <taxon>Chytriomycetaceae</taxon>
        <taxon>Rhizoclosmatium</taxon>
    </lineage>
</organism>
<gene>
    <name evidence="5" type="ORF">BCR33DRAFT_662809</name>
</gene>
<dbReference type="Gene3D" id="2.60.120.650">
    <property type="entry name" value="Cupin"/>
    <property type="match status" value="1"/>
</dbReference>
<dbReference type="GO" id="GO:0000785">
    <property type="term" value="C:chromatin"/>
    <property type="evidence" value="ECO:0007669"/>
    <property type="project" value="TreeGrafter"/>
</dbReference>
<dbReference type="InterPro" id="IPR045109">
    <property type="entry name" value="LSDs-like"/>
</dbReference>
<keyword evidence="3" id="KW-0539">Nucleus</keyword>
<dbReference type="PANTHER" id="PTHR12549">
    <property type="entry name" value="JMJC DOMAIN-CONTAINING HISTONE DEMETHYLATION PROTEIN"/>
    <property type="match status" value="1"/>
</dbReference>
<comment type="caution">
    <text evidence="5">The sequence shown here is derived from an EMBL/GenBank/DDBJ whole genome shotgun (WGS) entry which is preliminary data.</text>
</comment>
<dbReference type="AlphaFoldDB" id="A0A1Y2BUR9"/>
<dbReference type="InterPro" id="IPR003347">
    <property type="entry name" value="JmjC_dom"/>
</dbReference>
<evidence type="ECO:0000256" key="2">
    <source>
        <dbReference type="ARBA" id="ARBA00022723"/>
    </source>
</evidence>
<keyword evidence="2" id="KW-0479">Metal-binding</keyword>
<keyword evidence="6" id="KW-1185">Reference proteome</keyword>
<feature type="domain" description="JmjC" evidence="4">
    <location>
        <begin position="1"/>
        <end position="116"/>
    </location>
</feature>
<dbReference type="GO" id="GO:0046872">
    <property type="term" value="F:metal ion binding"/>
    <property type="evidence" value="ECO:0007669"/>
    <property type="project" value="UniProtKB-KW"/>
</dbReference>
<name>A0A1Y2BUR9_9FUNG</name>
<protein>
    <recommendedName>
        <fullName evidence="4">JmjC domain-containing protein</fullName>
    </recommendedName>
</protein>
<reference evidence="5 6" key="1">
    <citation type="submission" date="2016-07" db="EMBL/GenBank/DDBJ databases">
        <title>Pervasive Adenine N6-methylation of Active Genes in Fungi.</title>
        <authorList>
            <consortium name="DOE Joint Genome Institute"/>
            <person name="Mondo S.J."/>
            <person name="Dannebaum R.O."/>
            <person name="Kuo R.C."/>
            <person name="Labutti K."/>
            <person name="Haridas S."/>
            <person name="Kuo A."/>
            <person name="Salamov A."/>
            <person name="Ahrendt S.R."/>
            <person name="Lipzen A."/>
            <person name="Sullivan W."/>
            <person name="Andreopoulos W.B."/>
            <person name="Clum A."/>
            <person name="Lindquist E."/>
            <person name="Daum C."/>
            <person name="Ramamoorthy G.K."/>
            <person name="Gryganskyi A."/>
            <person name="Culley D."/>
            <person name="Magnuson J.K."/>
            <person name="James T.Y."/>
            <person name="O'Malley M.A."/>
            <person name="Stajich J.E."/>
            <person name="Spatafora J.W."/>
            <person name="Visel A."/>
            <person name="Grigoriev I.V."/>
        </authorList>
    </citation>
    <scope>NUCLEOTIDE SEQUENCE [LARGE SCALE GENOMIC DNA]</scope>
    <source>
        <strain evidence="5 6">JEL800</strain>
    </source>
</reference>